<dbReference type="Proteomes" id="UP000528286">
    <property type="component" value="Unassembled WGS sequence"/>
</dbReference>
<dbReference type="InterPro" id="IPR036249">
    <property type="entry name" value="Thioredoxin-like_sf"/>
</dbReference>
<keyword evidence="1" id="KW-0732">Signal</keyword>
<dbReference type="InterPro" id="IPR010634">
    <property type="entry name" value="DUF1223"/>
</dbReference>
<reference evidence="2 3" key="1">
    <citation type="submission" date="2020-08" db="EMBL/GenBank/DDBJ databases">
        <title>Genomic Encyclopedia of Type Strains, Phase IV (KMG-IV): sequencing the most valuable type-strain genomes for metagenomic binning, comparative biology and taxonomic classification.</title>
        <authorList>
            <person name="Goeker M."/>
        </authorList>
    </citation>
    <scope>NUCLEOTIDE SEQUENCE [LARGE SCALE GENOMIC DNA]</scope>
    <source>
        <strain evidence="2 3">DSM 29853</strain>
    </source>
</reference>
<dbReference type="PANTHER" id="PTHR36057">
    <property type="match status" value="1"/>
</dbReference>
<sequence>MKKSILVTVLSLALQLASAVSGAERQLPKGVVELFTSQGCSSCPKADAAFEKIARDPEVIALSYHVDYWNYLGWDDTLSTPENTRRQYDYAAGLGRSNVYTPQAVLNGRAHLNGGDLRGIEAQIAALADKGETLDIPVHAALDDDCIRINVGAGTGDAHVVVAYFTPEQMVRIEKGENAGKTIAYHNVVTSIETIGMWEGKALDLQLPMDVLGKKGRERAVILVQTKRHDGALGAIRGAALVPIPGA</sequence>
<protein>
    <recommendedName>
        <fullName evidence="4">DUF1223 domain-containing protein</fullName>
    </recommendedName>
</protein>
<comment type="caution">
    <text evidence="2">The sequence shown here is derived from an EMBL/GenBank/DDBJ whole genome shotgun (WGS) entry which is preliminary data.</text>
</comment>
<feature type="chain" id="PRO_5030841771" description="DUF1223 domain-containing protein" evidence="1">
    <location>
        <begin position="20"/>
        <end position="247"/>
    </location>
</feature>
<evidence type="ECO:0008006" key="4">
    <source>
        <dbReference type="Google" id="ProtNLM"/>
    </source>
</evidence>
<dbReference type="Pfam" id="PF06764">
    <property type="entry name" value="DUF1223"/>
    <property type="match status" value="1"/>
</dbReference>
<proteinExistence type="predicted"/>
<evidence type="ECO:0000313" key="3">
    <source>
        <dbReference type="Proteomes" id="UP000528286"/>
    </source>
</evidence>
<dbReference type="PANTHER" id="PTHR36057:SF1">
    <property type="entry name" value="LIPOPROTEIN LIPID ATTACHMENT SITE-LIKE PROTEIN, PUTATIVE (DUF1223)-RELATED"/>
    <property type="match status" value="1"/>
</dbReference>
<dbReference type="SUPFAM" id="SSF52833">
    <property type="entry name" value="Thioredoxin-like"/>
    <property type="match status" value="1"/>
</dbReference>
<accession>A0A7W6J5P5</accession>
<feature type="signal peptide" evidence="1">
    <location>
        <begin position="1"/>
        <end position="19"/>
    </location>
</feature>
<keyword evidence="3" id="KW-1185">Reference proteome</keyword>
<gene>
    <name evidence="2" type="ORF">GGR23_002467</name>
</gene>
<dbReference type="AlphaFoldDB" id="A0A7W6J5P5"/>
<dbReference type="RefSeq" id="WP_183366563.1">
    <property type="nucleotide sequence ID" value="NZ_JACIEZ010000004.1"/>
</dbReference>
<organism evidence="2 3">
    <name type="scientific">Gellertiella hungarica</name>
    <dbReference type="NCBI Taxonomy" id="1572859"/>
    <lineage>
        <taxon>Bacteria</taxon>
        <taxon>Pseudomonadati</taxon>
        <taxon>Pseudomonadota</taxon>
        <taxon>Alphaproteobacteria</taxon>
        <taxon>Hyphomicrobiales</taxon>
        <taxon>Rhizobiaceae</taxon>
        <taxon>Gellertiella</taxon>
    </lineage>
</organism>
<dbReference type="EMBL" id="JACIEZ010000004">
    <property type="protein sequence ID" value="MBB4065266.1"/>
    <property type="molecule type" value="Genomic_DNA"/>
</dbReference>
<name>A0A7W6J5P5_9HYPH</name>
<evidence type="ECO:0000256" key="1">
    <source>
        <dbReference type="SAM" id="SignalP"/>
    </source>
</evidence>
<evidence type="ECO:0000313" key="2">
    <source>
        <dbReference type="EMBL" id="MBB4065266.1"/>
    </source>
</evidence>